<feature type="non-terminal residue" evidence="1">
    <location>
        <position position="1"/>
    </location>
</feature>
<dbReference type="Proteomes" id="UP000789901">
    <property type="component" value="Unassembled WGS sequence"/>
</dbReference>
<organism evidence="1 2">
    <name type="scientific">Gigaspora margarita</name>
    <dbReference type="NCBI Taxonomy" id="4874"/>
    <lineage>
        <taxon>Eukaryota</taxon>
        <taxon>Fungi</taxon>
        <taxon>Fungi incertae sedis</taxon>
        <taxon>Mucoromycota</taxon>
        <taxon>Glomeromycotina</taxon>
        <taxon>Glomeromycetes</taxon>
        <taxon>Diversisporales</taxon>
        <taxon>Gigasporaceae</taxon>
        <taxon>Gigaspora</taxon>
    </lineage>
</organism>
<evidence type="ECO:0000313" key="1">
    <source>
        <dbReference type="EMBL" id="CAG8592469.1"/>
    </source>
</evidence>
<keyword evidence="2" id="KW-1185">Reference proteome</keyword>
<evidence type="ECO:0000313" key="2">
    <source>
        <dbReference type="Proteomes" id="UP000789901"/>
    </source>
</evidence>
<sequence>TPYKHVEILYKSYTNMTMQKKRTPMTNILKSMTYLKPERIKTLIKAK</sequence>
<name>A0ABN7UGP9_GIGMA</name>
<reference evidence="1 2" key="1">
    <citation type="submission" date="2021-06" db="EMBL/GenBank/DDBJ databases">
        <authorList>
            <person name="Kallberg Y."/>
            <person name="Tangrot J."/>
            <person name="Rosling A."/>
        </authorList>
    </citation>
    <scope>NUCLEOTIDE SEQUENCE [LARGE SCALE GENOMIC DNA]</scope>
    <source>
        <strain evidence="1 2">120-4 pot B 10/14</strain>
    </source>
</reference>
<gene>
    <name evidence="1" type="ORF">GMARGA_LOCUS6476</name>
</gene>
<dbReference type="EMBL" id="CAJVQB010002941">
    <property type="protein sequence ID" value="CAG8592469.1"/>
    <property type="molecule type" value="Genomic_DNA"/>
</dbReference>
<proteinExistence type="predicted"/>
<protein>
    <submittedName>
        <fullName evidence="1">8576_t:CDS:1</fullName>
    </submittedName>
</protein>
<accession>A0ABN7UGP9</accession>
<comment type="caution">
    <text evidence="1">The sequence shown here is derived from an EMBL/GenBank/DDBJ whole genome shotgun (WGS) entry which is preliminary data.</text>
</comment>